<feature type="transmembrane region" description="Helical" evidence="5">
    <location>
        <begin position="448"/>
        <end position="470"/>
    </location>
</feature>
<dbReference type="AlphaFoldDB" id="A0A0A5G2Q0"/>
<feature type="transmembrane region" description="Helical" evidence="5">
    <location>
        <begin position="21"/>
        <end position="39"/>
    </location>
</feature>
<keyword evidence="7" id="KW-1185">Reference proteome</keyword>
<sequence length="478" mass="53411">MARREKRHNSFLSMIEHFSTKSLAIVSAHVGYLLLVLLVEGLDYEARVALFAFLSSMTLWVTTKLPAGLVATSLIVFIVLMKGSSPELLYHSLSEEVVWLILGSFIIGEAVMQSGLADRLTAILVQKAKTKNKLVASVAFLLFFSSLFIPSTSGRAALSMPMIHQLNNRFTSKELSVLAIMAPTVILMSTSATLIGAGSHLIGVSLLEQTTGETISYVQWFIWGIPFAFVITFLTVVIIKWILWPKSPTTFNEEQEQGEKIVSGKLSNKEKKCVVLIAFLIIGWMTERVHSYDIAFITVIGALLMMVPRYGIIVWKQGVNAVSWNLILFVAAATALGKVLVDTGVVSWIEQEWMQFLFMFDHAPEWFIVCTILIVTTTSHLLITSHTTRAIVLIPMLLIFSQTMQVDPTTVVFLSLIGINYCVTFPVSSKALLLFYEEGNVSYDAKHLLKISAILLPVYIILTLLFYFTYWQWTGMNL</sequence>
<dbReference type="InterPro" id="IPR001898">
    <property type="entry name" value="SLC13A/DASS"/>
</dbReference>
<dbReference type="RefSeq" id="WP_232305985.1">
    <property type="nucleotide sequence ID" value="NZ_AVPG01000007.1"/>
</dbReference>
<keyword evidence="2 5" id="KW-0812">Transmembrane</keyword>
<feature type="transmembrane region" description="Helical" evidence="5">
    <location>
        <begin position="217"/>
        <end position="243"/>
    </location>
</feature>
<feature type="transmembrane region" description="Helical" evidence="5">
    <location>
        <begin position="412"/>
        <end position="436"/>
    </location>
</feature>
<evidence type="ECO:0000256" key="4">
    <source>
        <dbReference type="ARBA" id="ARBA00023136"/>
    </source>
</evidence>
<dbReference type="GO" id="GO:0005886">
    <property type="term" value="C:plasma membrane"/>
    <property type="evidence" value="ECO:0007669"/>
    <property type="project" value="TreeGrafter"/>
</dbReference>
<feature type="transmembrane region" description="Helical" evidence="5">
    <location>
        <begin position="59"/>
        <end position="81"/>
    </location>
</feature>
<gene>
    <name evidence="6" type="ORF">N784_15810</name>
</gene>
<dbReference type="PANTHER" id="PTHR43652">
    <property type="entry name" value="BASIC AMINO ACID ANTIPORTER YFCC-RELATED"/>
    <property type="match status" value="1"/>
</dbReference>
<dbReference type="Pfam" id="PF00939">
    <property type="entry name" value="Na_sulph_symp"/>
    <property type="match status" value="1"/>
</dbReference>
<evidence type="ECO:0000256" key="2">
    <source>
        <dbReference type="ARBA" id="ARBA00022692"/>
    </source>
</evidence>
<comment type="subcellular location">
    <subcellularLocation>
        <location evidence="1">Membrane</location>
        <topology evidence="1">Multi-pass membrane protein</topology>
    </subcellularLocation>
</comment>
<dbReference type="PANTHER" id="PTHR43652:SF2">
    <property type="entry name" value="BASIC AMINO ACID ANTIPORTER YFCC-RELATED"/>
    <property type="match status" value="1"/>
</dbReference>
<evidence type="ECO:0000256" key="3">
    <source>
        <dbReference type="ARBA" id="ARBA00022989"/>
    </source>
</evidence>
<proteinExistence type="predicted"/>
<feature type="transmembrane region" description="Helical" evidence="5">
    <location>
        <begin position="295"/>
        <end position="314"/>
    </location>
</feature>
<evidence type="ECO:0000313" key="6">
    <source>
        <dbReference type="EMBL" id="KGX87366.1"/>
    </source>
</evidence>
<dbReference type="EMBL" id="AVPG01000007">
    <property type="protein sequence ID" value="KGX87366.1"/>
    <property type="molecule type" value="Genomic_DNA"/>
</dbReference>
<organism evidence="6 7">
    <name type="scientific">Pontibacillus litoralis JSM 072002</name>
    <dbReference type="NCBI Taxonomy" id="1385512"/>
    <lineage>
        <taxon>Bacteria</taxon>
        <taxon>Bacillati</taxon>
        <taxon>Bacillota</taxon>
        <taxon>Bacilli</taxon>
        <taxon>Bacillales</taxon>
        <taxon>Bacillaceae</taxon>
        <taxon>Pontibacillus</taxon>
    </lineage>
</organism>
<dbReference type="STRING" id="1385512.N784_15810"/>
<feature type="transmembrane region" description="Helical" evidence="5">
    <location>
        <begin position="134"/>
        <end position="154"/>
    </location>
</feature>
<feature type="transmembrane region" description="Helical" evidence="5">
    <location>
        <begin position="366"/>
        <end position="383"/>
    </location>
</feature>
<feature type="transmembrane region" description="Helical" evidence="5">
    <location>
        <begin position="326"/>
        <end position="346"/>
    </location>
</feature>
<keyword evidence="4 5" id="KW-0472">Membrane</keyword>
<keyword evidence="3 5" id="KW-1133">Transmembrane helix</keyword>
<evidence type="ECO:0008006" key="8">
    <source>
        <dbReference type="Google" id="ProtNLM"/>
    </source>
</evidence>
<evidence type="ECO:0000313" key="7">
    <source>
        <dbReference type="Proteomes" id="UP000030401"/>
    </source>
</evidence>
<dbReference type="GO" id="GO:0022857">
    <property type="term" value="F:transmembrane transporter activity"/>
    <property type="evidence" value="ECO:0007669"/>
    <property type="project" value="InterPro"/>
</dbReference>
<evidence type="ECO:0000256" key="5">
    <source>
        <dbReference type="SAM" id="Phobius"/>
    </source>
</evidence>
<accession>A0A0A5G2Q0</accession>
<dbReference type="Proteomes" id="UP000030401">
    <property type="component" value="Unassembled WGS sequence"/>
</dbReference>
<dbReference type="eggNOG" id="COG0471">
    <property type="taxonomic scope" value="Bacteria"/>
</dbReference>
<dbReference type="InterPro" id="IPR051679">
    <property type="entry name" value="DASS-Related_Transporters"/>
</dbReference>
<reference evidence="6 7" key="1">
    <citation type="submission" date="2013-08" db="EMBL/GenBank/DDBJ databases">
        <authorList>
            <person name="Huang J."/>
            <person name="Wang G."/>
        </authorList>
    </citation>
    <scope>NUCLEOTIDE SEQUENCE [LARGE SCALE GENOMIC DNA]</scope>
    <source>
        <strain evidence="6 7">JSM 072002</strain>
    </source>
</reference>
<evidence type="ECO:0000256" key="1">
    <source>
        <dbReference type="ARBA" id="ARBA00004141"/>
    </source>
</evidence>
<feature type="transmembrane region" description="Helical" evidence="5">
    <location>
        <begin position="175"/>
        <end position="197"/>
    </location>
</feature>
<comment type="caution">
    <text evidence="6">The sequence shown here is derived from an EMBL/GenBank/DDBJ whole genome shotgun (WGS) entry which is preliminary data.</text>
</comment>
<name>A0A0A5G2Q0_9BACI</name>
<protein>
    <recommendedName>
        <fullName evidence="8">Citrate:succinate antiporter</fullName>
    </recommendedName>
</protein>